<evidence type="ECO:0000259" key="16">
    <source>
        <dbReference type="Pfam" id="PF01502"/>
    </source>
</evidence>
<evidence type="ECO:0000256" key="12">
    <source>
        <dbReference type="ARBA" id="ARBA00022840"/>
    </source>
</evidence>
<feature type="region of interest" description="Phosphoribosyl-ATP pyrophosphohydrolase" evidence="15">
    <location>
        <begin position="116"/>
        <end position="205"/>
    </location>
</feature>
<dbReference type="EMBL" id="QZEI01000074">
    <property type="protein sequence ID" value="RLV58400.1"/>
    <property type="molecule type" value="Genomic_DNA"/>
</dbReference>
<dbReference type="SUPFAM" id="SSF101386">
    <property type="entry name" value="all-alpha NTP pyrophosphatases"/>
    <property type="match status" value="1"/>
</dbReference>
<evidence type="ECO:0000256" key="13">
    <source>
        <dbReference type="ARBA" id="ARBA00023102"/>
    </source>
</evidence>
<comment type="pathway">
    <text evidence="5 15">Amino-acid biosynthesis; L-histidine biosynthesis; L-histidine from 5-phospho-alpha-D-ribose 1-diphosphate: step 2/9.</text>
</comment>
<dbReference type="HAMAP" id="MF_01019">
    <property type="entry name" value="HisIE"/>
    <property type="match status" value="1"/>
</dbReference>
<organism evidence="17 18">
    <name type="scientific">Parashewanella curva</name>
    <dbReference type="NCBI Taxonomy" id="2338552"/>
    <lineage>
        <taxon>Bacteria</taxon>
        <taxon>Pseudomonadati</taxon>
        <taxon>Pseudomonadota</taxon>
        <taxon>Gammaproteobacteria</taxon>
        <taxon>Alteromonadales</taxon>
        <taxon>Shewanellaceae</taxon>
        <taxon>Parashewanella</taxon>
    </lineage>
</organism>
<keyword evidence="10 15" id="KW-0547">Nucleotide-binding</keyword>
<comment type="pathway">
    <text evidence="4 15">Amino-acid biosynthesis; L-histidine biosynthesis; L-histidine from 5-phospho-alpha-D-ribose 1-diphosphate: step 3/9.</text>
</comment>
<dbReference type="InterPro" id="IPR021130">
    <property type="entry name" value="PRib-ATP_PPHydrolase-like"/>
</dbReference>
<dbReference type="Gene3D" id="1.10.287.1080">
    <property type="entry name" value="MazG-like"/>
    <property type="match status" value="1"/>
</dbReference>
<dbReference type="NCBIfam" id="NF000768">
    <property type="entry name" value="PRK00051.1"/>
    <property type="match status" value="1"/>
</dbReference>
<keyword evidence="12 15" id="KW-0067">ATP-binding</keyword>
<dbReference type="Proteomes" id="UP000281474">
    <property type="component" value="Unassembled WGS sequence"/>
</dbReference>
<accession>A0A3L8PSK6</accession>
<comment type="subcellular location">
    <subcellularLocation>
        <location evidence="3 15">Cytoplasm</location>
    </subcellularLocation>
</comment>
<feature type="region of interest" description="Phosphoribosyl-AMP cyclohydrolase" evidence="15">
    <location>
        <begin position="1"/>
        <end position="115"/>
    </location>
</feature>
<sequence length="205" mass="22741">MTKITPTNLSSIDWEKQNHLVPAIVQDYQSGQVLMLGYMNVEALNQTLTTKQVTFFSRSKQRLWVKGESSGNTLNLVSASIDCDKDSLLIQAIPNGPTCHLGTISCWNDENAKPFLLGLSQLIKTRKNADSENSYTKSLFDSGVKRIAQKVGEEGVEVALAATVNDKEELINESADLLFHLMVLLESQNLSLKDTISCLQSRHKQ</sequence>
<evidence type="ECO:0000313" key="17">
    <source>
        <dbReference type="EMBL" id="RLV58400.1"/>
    </source>
</evidence>
<dbReference type="InterPro" id="IPR038019">
    <property type="entry name" value="PRib_AMP_CycHydrolase_sf"/>
</dbReference>
<evidence type="ECO:0000256" key="10">
    <source>
        <dbReference type="ARBA" id="ARBA00022741"/>
    </source>
</evidence>
<dbReference type="PANTHER" id="PTHR42945:SF9">
    <property type="entry name" value="HISTIDINE BIOSYNTHESIS BIFUNCTIONAL PROTEIN HISIE"/>
    <property type="match status" value="1"/>
</dbReference>
<dbReference type="FunFam" id="1.10.287.1080:FF:000002">
    <property type="entry name" value="Histidine biosynthesis bifunctional protein HisIE"/>
    <property type="match status" value="1"/>
</dbReference>
<evidence type="ECO:0000256" key="7">
    <source>
        <dbReference type="ARBA" id="ARBA00008299"/>
    </source>
</evidence>
<keyword evidence="18" id="KW-1185">Reference proteome</keyword>
<dbReference type="OrthoDB" id="9795769at2"/>
<name>A0A3L8PSK6_9GAMM</name>
<comment type="similarity">
    <text evidence="6 15">In the C-terminal section; belongs to the PRA-PH family.</text>
</comment>
<evidence type="ECO:0000256" key="14">
    <source>
        <dbReference type="ARBA" id="ARBA00023268"/>
    </source>
</evidence>
<dbReference type="InterPro" id="IPR008179">
    <property type="entry name" value="HisE"/>
</dbReference>
<protein>
    <recommendedName>
        <fullName evidence="15">Histidine biosynthesis bifunctional protein HisIE</fullName>
    </recommendedName>
    <domain>
        <recommendedName>
            <fullName evidence="15">Phosphoribosyl-AMP cyclohydrolase</fullName>
            <shortName evidence="15">PRA-CH</shortName>
            <ecNumber evidence="15">3.5.4.19</ecNumber>
        </recommendedName>
    </domain>
    <domain>
        <recommendedName>
            <fullName evidence="15">Phosphoribosyl-ATP pyrophosphatase</fullName>
            <shortName evidence="15">PRA-PH</shortName>
            <ecNumber evidence="15">3.6.1.31</ecNumber>
        </recommendedName>
    </domain>
</protein>
<dbReference type="GO" id="GO:0005737">
    <property type="term" value="C:cytoplasm"/>
    <property type="evidence" value="ECO:0007669"/>
    <property type="project" value="UniProtKB-SubCell"/>
</dbReference>
<dbReference type="GO" id="GO:0005524">
    <property type="term" value="F:ATP binding"/>
    <property type="evidence" value="ECO:0007669"/>
    <property type="project" value="UniProtKB-KW"/>
</dbReference>
<evidence type="ECO:0000256" key="2">
    <source>
        <dbReference type="ARBA" id="ARBA00001460"/>
    </source>
</evidence>
<evidence type="ECO:0000256" key="11">
    <source>
        <dbReference type="ARBA" id="ARBA00022801"/>
    </source>
</evidence>
<dbReference type="InterPro" id="IPR002496">
    <property type="entry name" value="PRib_AMP_CycHydrolase_dom"/>
</dbReference>
<comment type="catalytic activity">
    <reaction evidence="2 15">
        <text>1-(5-phospho-beta-D-ribosyl)-ATP + H2O = 1-(5-phospho-beta-D-ribosyl)-5'-AMP + diphosphate + H(+)</text>
        <dbReference type="Rhea" id="RHEA:22828"/>
        <dbReference type="ChEBI" id="CHEBI:15377"/>
        <dbReference type="ChEBI" id="CHEBI:15378"/>
        <dbReference type="ChEBI" id="CHEBI:33019"/>
        <dbReference type="ChEBI" id="CHEBI:59457"/>
        <dbReference type="ChEBI" id="CHEBI:73183"/>
        <dbReference type="EC" id="3.6.1.31"/>
    </reaction>
</comment>
<gene>
    <name evidence="15" type="primary">hisI</name>
    <name evidence="15" type="synonym">hisIE</name>
    <name evidence="17" type="ORF">D5018_17445</name>
</gene>
<comment type="caution">
    <text evidence="17">The sequence shown here is derived from an EMBL/GenBank/DDBJ whole genome shotgun (WGS) entry which is preliminary data.</text>
</comment>
<dbReference type="CDD" id="cd11534">
    <property type="entry name" value="NTP-PPase_HisIE_like"/>
    <property type="match status" value="1"/>
</dbReference>
<comment type="similarity">
    <text evidence="7 15">In the N-terminal section; belongs to the PRA-CH family.</text>
</comment>
<proteinExistence type="inferred from homology"/>
<evidence type="ECO:0000256" key="1">
    <source>
        <dbReference type="ARBA" id="ARBA00000024"/>
    </source>
</evidence>
<dbReference type="NCBIfam" id="NF002747">
    <property type="entry name" value="PRK02759.1"/>
    <property type="match status" value="1"/>
</dbReference>
<dbReference type="NCBIfam" id="TIGR03188">
    <property type="entry name" value="histidine_hisI"/>
    <property type="match status" value="1"/>
</dbReference>
<evidence type="ECO:0000256" key="8">
    <source>
        <dbReference type="ARBA" id="ARBA00022490"/>
    </source>
</evidence>
<dbReference type="Pfam" id="PF01503">
    <property type="entry name" value="PRA-PH"/>
    <property type="match status" value="1"/>
</dbReference>
<evidence type="ECO:0000313" key="18">
    <source>
        <dbReference type="Proteomes" id="UP000281474"/>
    </source>
</evidence>
<evidence type="ECO:0000256" key="9">
    <source>
        <dbReference type="ARBA" id="ARBA00022605"/>
    </source>
</evidence>
<dbReference type="InterPro" id="IPR023019">
    <property type="entry name" value="His_synth_HisIE"/>
</dbReference>
<keyword evidence="13 15" id="KW-0368">Histidine biosynthesis</keyword>
<keyword evidence="11 15" id="KW-0378">Hydrolase</keyword>
<dbReference type="PANTHER" id="PTHR42945">
    <property type="entry name" value="HISTIDINE BIOSYNTHESIS BIFUNCTIONAL PROTEIN"/>
    <property type="match status" value="1"/>
</dbReference>
<evidence type="ECO:0000256" key="15">
    <source>
        <dbReference type="HAMAP-Rule" id="MF_01019"/>
    </source>
</evidence>
<dbReference type="GO" id="GO:0000105">
    <property type="term" value="P:L-histidine biosynthetic process"/>
    <property type="evidence" value="ECO:0007669"/>
    <property type="project" value="UniProtKB-UniRule"/>
</dbReference>
<keyword evidence="9 15" id="KW-0028">Amino-acid biosynthesis</keyword>
<evidence type="ECO:0000256" key="6">
    <source>
        <dbReference type="ARBA" id="ARBA00007731"/>
    </source>
</evidence>
<reference evidence="17 18" key="1">
    <citation type="submission" date="2018-09" db="EMBL/GenBank/DDBJ databases">
        <title>Phylogeny of the Shewanellaceae, and recommendation for two new genera, Pseudoshewanella and Parashewanella.</title>
        <authorList>
            <person name="Wang G."/>
        </authorList>
    </citation>
    <scope>NUCLEOTIDE SEQUENCE [LARGE SCALE GENOMIC DNA]</scope>
    <source>
        <strain evidence="17 18">C51</strain>
    </source>
</reference>
<keyword evidence="14 15" id="KW-0511">Multifunctional enzyme</keyword>
<dbReference type="FunFam" id="3.10.20.810:FF:000001">
    <property type="entry name" value="Histidine biosynthesis bifunctional protein HisIE"/>
    <property type="match status" value="1"/>
</dbReference>
<evidence type="ECO:0000256" key="3">
    <source>
        <dbReference type="ARBA" id="ARBA00004496"/>
    </source>
</evidence>
<evidence type="ECO:0000256" key="5">
    <source>
        <dbReference type="ARBA" id="ARBA00005204"/>
    </source>
</evidence>
<feature type="domain" description="Phosphoribosyl-AMP cyclohydrolase" evidence="16">
    <location>
        <begin position="35"/>
        <end position="107"/>
    </location>
</feature>
<dbReference type="AlphaFoldDB" id="A0A3L8PSK6"/>
<dbReference type="HAMAP" id="MF_01020">
    <property type="entry name" value="HisE"/>
    <property type="match status" value="1"/>
</dbReference>
<dbReference type="RefSeq" id="WP_121840270.1">
    <property type="nucleotide sequence ID" value="NZ_ML014823.1"/>
</dbReference>
<evidence type="ECO:0000256" key="4">
    <source>
        <dbReference type="ARBA" id="ARBA00005169"/>
    </source>
</evidence>
<comment type="catalytic activity">
    <reaction evidence="1 15">
        <text>1-(5-phospho-beta-D-ribosyl)-5'-AMP + H2O = 1-(5-phospho-beta-D-ribosyl)-5-[(5-phospho-beta-D-ribosylamino)methylideneamino]imidazole-4-carboxamide</text>
        <dbReference type="Rhea" id="RHEA:20049"/>
        <dbReference type="ChEBI" id="CHEBI:15377"/>
        <dbReference type="ChEBI" id="CHEBI:58435"/>
        <dbReference type="ChEBI" id="CHEBI:59457"/>
        <dbReference type="EC" id="3.5.4.19"/>
    </reaction>
</comment>
<dbReference type="EC" id="3.5.4.19" evidence="15"/>
<dbReference type="GO" id="GO:0004635">
    <property type="term" value="F:phosphoribosyl-AMP cyclohydrolase activity"/>
    <property type="evidence" value="ECO:0007669"/>
    <property type="project" value="UniProtKB-UniRule"/>
</dbReference>
<keyword evidence="8 15" id="KW-0963">Cytoplasm</keyword>
<dbReference type="EC" id="3.6.1.31" evidence="15"/>
<dbReference type="Gene3D" id="3.10.20.810">
    <property type="entry name" value="Phosphoribosyl-AMP cyclohydrolase"/>
    <property type="match status" value="1"/>
</dbReference>
<dbReference type="UniPathway" id="UPA00031">
    <property type="reaction ID" value="UER00007"/>
</dbReference>
<dbReference type="GO" id="GO:0004636">
    <property type="term" value="F:phosphoribosyl-ATP diphosphatase activity"/>
    <property type="evidence" value="ECO:0007669"/>
    <property type="project" value="UniProtKB-UniRule"/>
</dbReference>
<dbReference type="Pfam" id="PF01502">
    <property type="entry name" value="PRA-CH"/>
    <property type="match status" value="1"/>
</dbReference>
<dbReference type="SUPFAM" id="SSF141734">
    <property type="entry name" value="HisI-like"/>
    <property type="match status" value="1"/>
</dbReference>